<dbReference type="SUPFAM" id="SSF52833">
    <property type="entry name" value="Thioredoxin-like"/>
    <property type="match status" value="1"/>
</dbReference>
<dbReference type="InterPro" id="IPR004879">
    <property type="entry name" value="Ssp411-like_TRX"/>
</dbReference>
<organism evidence="2 3">
    <name type="scientific">Panagrolaimus superbus</name>
    <dbReference type="NCBI Taxonomy" id="310955"/>
    <lineage>
        <taxon>Eukaryota</taxon>
        <taxon>Metazoa</taxon>
        <taxon>Ecdysozoa</taxon>
        <taxon>Nematoda</taxon>
        <taxon>Chromadorea</taxon>
        <taxon>Rhabditida</taxon>
        <taxon>Tylenchina</taxon>
        <taxon>Panagrolaimomorpha</taxon>
        <taxon>Panagrolaimoidea</taxon>
        <taxon>Panagrolaimidae</taxon>
        <taxon>Panagrolaimus</taxon>
    </lineage>
</organism>
<keyword evidence="2" id="KW-1185">Reference proteome</keyword>
<dbReference type="Gene3D" id="3.40.30.10">
    <property type="entry name" value="Glutaredoxin"/>
    <property type="match status" value="1"/>
</dbReference>
<dbReference type="InterPro" id="IPR008928">
    <property type="entry name" value="6-hairpin_glycosidase_sf"/>
</dbReference>
<sequence length="740" mass="84498">MKTSLNLLKNMAGHSPNAPANRLSQEKSPYLLQHARNPVDWYPWGEEAFKHAKDTNRPVFLSVGYSTCHWCHVMERESFVDPEIAKLMNDNFVNIKVDREERPDVDRIYMNFVTATQGHGGWPMSVFLTPNGEPLSGGTYYPPEDKWGTPGFKRVLRTISEQWRNDNDAVRLRGQKISSALRDGRKPKPGQAPLPKEMHKQVYNHFVESFDNKYYGFGNGTKFPNPVDLDFLMFYYKLNCGHSSGHSALEMLDKTLTAIDNGGIHDHLGKGFHRYSVDRKWRIPHYEKMLYDQGQLLTVYSNFYKETSKFGHVVEDIIEYVKKDLTHKLGGFFSAEDAESYATVEAKVKSEGSFYVWTYDDLKESLTSEQFHAFSSYYGVEKNGNAPPGSDPHNELTGQNTFYVGQKSIEQIANEMKISEDGVWELINAAKKVLLLIRDKRPRPGLDTKIITAWNGLMISGLTAAYGAFPEKKEYLKMAQNAVKFLKEHLVDEKGRLLRTAYSDDLRNSVIQIPKPILAFADDYSFLIQALIDLYEVDFNESHLHWAKKLQTEMDELFFDNDSKAGYFNARQDPTVFARMQEDQDGAEPCANSISASNLLRLSDIFGDQEYKEKSQNIFNGHSSTLERYPFALPKMVLAASRAETSAMQIVVVSPKEDDQTAHEMLRAINSRYIPAKSIIYLSPETKEHEYLLSSNPRLRDQLEAGKESPAVFICQNYTCSLPIRDLDELEKRITATPKM</sequence>
<dbReference type="PIRSF" id="PIRSF006402">
    <property type="entry name" value="UCP006402_thioredoxin"/>
    <property type="match status" value="1"/>
</dbReference>
<dbReference type="WBParaSite" id="PSU_v2.g5943.t1">
    <property type="protein sequence ID" value="PSU_v2.g5943.t1"/>
    <property type="gene ID" value="PSU_v2.g5943"/>
</dbReference>
<proteinExistence type="predicted"/>
<dbReference type="Gene3D" id="1.50.10.10">
    <property type="match status" value="1"/>
</dbReference>
<accession>A0A914Z217</accession>
<protein>
    <submittedName>
        <fullName evidence="3">DUF255 domain-containing protein</fullName>
    </submittedName>
</protein>
<dbReference type="GO" id="GO:0005975">
    <property type="term" value="P:carbohydrate metabolic process"/>
    <property type="evidence" value="ECO:0007669"/>
    <property type="project" value="InterPro"/>
</dbReference>
<dbReference type="PANTHER" id="PTHR42899:SF1">
    <property type="entry name" value="SPERMATOGENESIS-ASSOCIATED PROTEIN 20"/>
    <property type="match status" value="1"/>
</dbReference>
<dbReference type="InterPro" id="IPR024705">
    <property type="entry name" value="Ssp411"/>
</dbReference>
<dbReference type="Proteomes" id="UP000887577">
    <property type="component" value="Unplaced"/>
</dbReference>
<evidence type="ECO:0000313" key="2">
    <source>
        <dbReference type="Proteomes" id="UP000887577"/>
    </source>
</evidence>
<reference evidence="3" key="1">
    <citation type="submission" date="2022-11" db="UniProtKB">
        <authorList>
            <consortium name="WormBaseParasite"/>
        </authorList>
    </citation>
    <scope>IDENTIFICATION</scope>
</reference>
<dbReference type="SUPFAM" id="SSF48208">
    <property type="entry name" value="Six-hairpin glycosidases"/>
    <property type="match status" value="1"/>
</dbReference>
<evidence type="ECO:0000259" key="1">
    <source>
        <dbReference type="Pfam" id="PF03190"/>
    </source>
</evidence>
<feature type="domain" description="Spermatogenesis-associated protein 20-like TRX" evidence="1">
    <location>
        <begin position="21"/>
        <end position="181"/>
    </location>
</feature>
<dbReference type="PANTHER" id="PTHR42899">
    <property type="entry name" value="SPERMATOGENESIS-ASSOCIATED PROTEIN 20"/>
    <property type="match status" value="1"/>
</dbReference>
<name>A0A914Z217_9BILA</name>
<dbReference type="InterPro" id="IPR012341">
    <property type="entry name" value="6hp_glycosidase-like_sf"/>
</dbReference>
<dbReference type="AlphaFoldDB" id="A0A914Z217"/>
<dbReference type="CDD" id="cd02955">
    <property type="entry name" value="SSP411"/>
    <property type="match status" value="1"/>
</dbReference>
<dbReference type="Pfam" id="PF03190">
    <property type="entry name" value="Thioredox_DsbH"/>
    <property type="match status" value="1"/>
</dbReference>
<evidence type="ECO:0000313" key="3">
    <source>
        <dbReference type="WBParaSite" id="PSU_v2.g5943.t1"/>
    </source>
</evidence>
<dbReference type="InterPro" id="IPR036249">
    <property type="entry name" value="Thioredoxin-like_sf"/>
</dbReference>